<dbReference type="AlphaFoldDB" id="A0A918D508"/>
<sequence length="371" mass="40868">MSKKIIVKTIFEALEELAPIEKAYSWDNVGLQIGSANQKASKIMITLDVLESVVDEAIAKNVDVIIAHHPLLFKPLKQINFDTPEGRVITKLIRHNITVYASHTNLDVVKGGVNDMLAEQLEIRKGKPLVQIGTEKLYKYAVHVPVSHRETIKQVIGDAGGGEQGDYTHCSFEIEGTGSFKPGSQADPFIGEIGEIAKVEEVKVEALVPEHSLKRVIAAVLEEHPYEEPAYDIIELTNPGASFGLGRIGEVKNQTNLQQYAEEVKEKLGLSHVRVVGDLQKNVKKAAVIGGSGEKYIHAAKRAGADVYITGDVGFHQAQIAMEMGLAMIDAGHYIESVMKDSVKDYLKQKLTEFDVEIITSERNTDPFQYL</sequence>
<comment type="similarity">
    <text evidence="1 4">Belongs to the GTP cyclohydrolase I type 2/NIF3 family.</text>
</comment>
<dbReference type="Gene3D" id="3.40.1390.30">
    <property type="entry name" value="NIF3 (NGG1p interacting factor 3)-like"/>
    <property type="match status" value="1"/>
</dbReference>
<dbReference type="InterPro" id="IPR036069">
    <property type="entry name" value="DUF34/NIF3_sf"/>
</dbReference>
<keyword evidence="7" id="KW-1185">Reference proteome</keyword>
<keyword evidence="3 4" id="KW-0479">Metal-binding</keyword>
<dbReference type="GO" id="GO:0005737">
    <property type="term" value="C:cytoplasm"/>
    <property type="evidence" value="ECO:0007669"/>
    <property type="project" value="TreeGrafter"/>
</dbReference>
<dbReference type="NCBIfam" id="TIGR00486">
    <property type="entry name" value="YbgI_SA1388"/>
    <property type="match status" value="1"/>
</dbReference>
<evidence type="ECO:0000256" key="5">
    <source>
        <dbReference type="PIRSR" id="PIRSR602678-1"/>
    </source>
</evidence>
<evidence type="ECO:0000313" key="6">
    <source>
        <dbReference type="EMBL" id="GGN66135.1"/>
    </source>
</evidence>
<dbReference type="InterPro" id="IPR017221">
    <property type="entry name" value="DUF34/NIF3_bac"/>
</dbReference>
<dbReference type="Proteomes" id="UP000624041">
    <property type="component" value="Unassembled WGS sequence"/>
</dbReference>
<dbReference type="EMBL" id="BMOS01000043">
    <property type="protein sequence ID" value="GGN66135.1"/>
    <property type="molecule type" value="Genomic_DNA"/>
</dbReference>
<dbReference type="SUPFAM" id="SSF102705">
    <property type="entry name" value="NIF3 (NGG1p interacting factor 3)-like"/>
    <property type="match status" value="1"/>
</dbReference>
<proteinExistence type="inferred from homology"/>
<dbReference type="Pfam" id="PF01784">
    <property type="entry name" value="DUF34_NIF3"/>
    <property type="match status" value="1"/>
</dbReference>
<accession>A0A918D508</accession>
<dbReference type="PANTHER" id="PTHR13799">
    <property type="entry name" value="NGG1 INTERACTING FACTOR 3"/>
    <property type="match status" value="1"/>
</dbReference>
<evidence type="ECO:0000256" key="2">
    <source>
        <dbReference type="ARBA" id="ARBA00022112"/>
    </source>
</evidence>
<gene>
    <name evidence="6" type="primary">yqfO</name>
    <name evidence="6" type="ORF">GCM10007971_35720</name>
</gene>
<reference evidence="6" key="1">
    <citation type="journal article" date="2014" name="Int. J. Syst. Evol. Microbiol.">
        <title>Complete genome sequence of Corynebacterium casei LMG S-19264T (=DSM 44701T), isolated from a smear-ripened cheese.</title>
        <authorList>
            <consortium name="US DOE Joint Genome Institute (JGI-PGF)"/>
            <person name="Walter F."/>
            <person name="Albersmeier A."/>
            <person name="Kalinowski J."/>
            <person name="Ruckert C."/>
        </authorList>
    </citation>
    <scope>NUCLEOTIDE SEQUENCE</scope>
    <source>
        <strain evidence="6">JCM 17251</strain>
    </source>
</reference>
<comment type="caution">
    <text evidence="6">The sequence shown here is derived from an EMBL/GenBank/DDBJ whole genome shotgun (WGS) entry which is preliminary data.</text>
</comment>
<organism evidence="6 7">
    <name type="scientific">Oceanobacillus indicireducens</name>
    <dbReference type="NCBI Taxonomy" id="1004261"/>
    <lineage>
        <taxon>Bacteria</taxon>
        <taxon>Bacillati</taxon>
        <taxon>Bacillota</taxon>
        <taxon>Bacilli</taxon>
        <taxon>Bacillales</taxon>
        <taxon>Bacillaceae</taxon>
        <taxon>Oceanobacillus</taxon>
    </lineage>
</organism>
<feature type="binding site" evidence="5">
    <location>
        <position position="333"/>
    </location>
    <ligand>
        <name>a divalent metal cation</name>
        <dbReference type="ChEBI" id="CHEBI:60240"/>
        <label>1</label>
    </ligand>
</feature>
<dbReference type="PANTHER" id="PTHR13799:SF14">
    <property type="entry name" value="GTP CYCLOHYDROLASE 1 TYPE 2 HOMOLOG"/>
    <property type="match status" value="1"/>
</dbReference>
<dbReference type="Gene3D" id="3.30.70.120">
    <property type="match status" value="1"/>
</dbReference>
<name>A0A918D508_9BACI</name>
<dbReference type="PIRSF" id="PIRSF037489">
    <property type="entry name" value="UCP037489_NIF3_YqfO"/>
    <property type="match status" value="1"/>
</dbReference>
<protein>
    <recommendedName>
        <fullName evidence="2 4">GTP cyclohydrolase 1 type 2 homolog</fullName>
    </recommendedName>
</protein>
<evidence type="ECO:0000313" key="7">
    <source>
        <dbReference type="Proteomes" id="UP000624041"/>
    </source>
</evidence>
<dbReference type="RefSeq" id="WP_156856802.1">
    <property type="nucleotide sequence ID" value="NZ_BMOS01000043.1"/>
</dbReference>
<feature type="binding site" evidence="5">
    <location>
        <position position="68"/>
    </location>
    <ligand>
        <name>a divalent metal cation</name>
        <dbReference type="ChEBI" id="CHEBI:60240"/>
        <label>1</label>
    </ligand>
</feature>
<evidence type="ECO:0000256" key="1">
    <source>
        <dbReference type="ARBA" id="ARBA00006964"/>
    </source>
</evidence>
<dbReference type="InterPro" id="IPR002678">
    <property type="entry name" value="DUF34/NIF3"/>
</dbReference>
<evidence type="ECO:0000256" key="4">
    <source>
        <dbReference type="PIRNR" id="PIRNR037489"/>
    </source>
</evidence>
<feature type="binding site" evidence="5">
    <location>
        <position position="69"/>
    </location>
    <ligand>
        <name>a divalent metal cation</name>
        <dbReference type="ChEBI" id="CHEBI:60240"/>
        <label>1</label>
    </ligand>
</feature>
<reference evidence="6" key="2">
    <citation type="submission" date="2020-09" db="EMBL/GenBank/DDBJ databases">
        <authorList>
            <person name="Sun Q."/>
            <person name="Ohkuma M."/>
        </authorList>
    </citation>
    <scope>NUCLEOTIDE SEQUENCE</scope>
    <source>
        <strain evidence="6">JCM 17251</strain>
    </source>
</reference>
<dbReference type="FunFam" id="3.40.1390.30:FF:000001">
    <property type="entry name" value="GTP cyclohydrolase 1 type 2"/>
    <property type="match status" value="1"/>
</dbReference>
<evidence type="ECO:0000256" key="3">
    <source>
        <dbReference type="ARBA" id="ARBA00022723"/>
    </source>
</evidence>
<dbReference type="GO" id="GO:0046872">
    <property type="term" value="F:metal ion binding"/>
    <property type="evidence" value="ECO:0007669"/>
    <property type="project" value="UniProtKB-UniRule"/>
</dbReference>
<feature type="binding site" evidence="5">
    <location>
        <position position="336"/>
    </location>
    <ligand>
        <name>a divalent metal cation</name>
        <dbReference type="ChEBI" id="CHEBI:60240"/>
        <label>1</label>
    </ligand>
</feature>
<dbReference type="InterPro" id="IPR015867">
    <property type="entry name" value="N-reg_PII/ATP_PRibTrfase_C"/>
</dbReference>
<feature type="binding site" evidence="5">
    <location>
        <position position="107"/>
    </location>
    <ligand>
        <name>a divalent metal cation</name>
        <dbReference type="ChEBI" id="CHEBI:60240"/>
        <label>1</label>
    </ligand>
</feature>